<dbReference type="AlphaFoldDB" id="A0AA41UEK2"/>
<evidence type="ECO:0000313" key="2">
    <source>
        <dbReference type="Proteomes" id="UP001156140"/>
    </source>
</evidence>
<accession>A0AA41UEK2</accession>
<protein>
    <submittedName>
        <fullName evidence="1">DUF1127 domain-containing protein</fullName>
    </submittedName>
</protein>
<dbReference type="Proteomes" id="UP001156140">
    <property type="component" value="Unassembled WGS sequence"/>
</dbReference>
<keyword evidence="2" id="KW-1185">Reference proteome</keyword>
<proteinExistence type="predicted"/>
<comment type="caution">
    <text evidence="1">The sequence shown here is derived from an EMBL/GenBank/DDBJ whole genome shotgun (WGS) entry which is preliminary data.</text>
</comment>
<reference evidence="1" key="1">
    <citation type="submission" date="2022-03" db="EMBL/GenBank/DDBJ databases">
        <title>The complete genome sequence of a Methyloterrigena soli.</title>
        <authorList>
            <person name="Zi Z."/>
        </authorList>
    </citation>
    <scope>NUCLEOTIDE SEQUENCE</scope>
    <source>
        <strain evidence="1">M48</strain>
    </source>
</reference>
<dbReference type="RefSeq" id="WP_281736653.1">
    <property type="nucleotide sequence ID" value="NZ_JAKETQ010000002.1"/>
</dbReference>
<gene>
    <name evidence="1" type="ORF">ML536_16930</name>
</gene>
<dbReference type="EMBL" id="JALAZD010000002">
    <property type="protein sequence ID" value="MCI0128519.1"/>
    <property type="molecule type" value="Genomic_DNA"/>
</dbReference>
<name>A0AA41UEK2_9HYPH</name>
<organism evidence="1 2">
    <name type="scientific">Paradevosia shaoguanensis</name>
    <dbReference type="NCBI Taxonomy" id="1335043"/>
    <lineage>
        <taxon>Bacteria</taxon>
        <taxon>Pseudomonadati</taxon>
        <taxon>Pseudomonadota</taxon>
        <taxon>Alphaproteobacteria</taxon>
        <taxon>Hyphomicrobiales</taxon>
        <taxon>Devosiaceae</taxon>
        <taxon>Paradevosia</taxon>
    </lineage>
</organism>
<sequence length="52" mass="6177">MPANRPLTQRLRDWFVYRRALANLCNVDDRLLADLGMERASLRARLKDSFDR</sequence>
<evidence type="ECO:0000313" key="1">
    <source>
        <dbReference type="EMBL" id="MCI0128519.1"/>
    </source>
</evidence>